<evidence type="ECO:0000256" key="11">
    <source>
        <dbReference type="RuleBase" id="RU003451"/>
    </source>
</evidence>
<evidence type="ECO:0000259" key="12">
    <source>
        <dbReference type="PROSITE" id="PS50873"/>
    </source>
</evidence>
<dbReference type="InterPro" id="IPR019793">
    <property type="entry name" value="Peroxidases_heam-ligand_BS"/>
</dbReference>
<dbReference type="SUPFAM" id="SSF48113">
    <property type="entry name" value="Heme-dependent peroxidases"/>
    <property type="match status" value="2"/>
</dbReference>
<dbReference type="GO" id="GO:0020037">
    <property type="term" value="F:heme binding"/>
    <property type="evidence" value="ECO:0007669"/>
    <property type="project" value="InterPro"/>
</dbReference>
<keyword evidence="2 10" id="KW-0349">Heme</keyword>
<comment type="PTM">
    <text evidence="10">Formation of the three residue Trp-Tyr-Met cross-link is important for the catalase, but not the peroxidase activity of the enzyme.</text>
</comment>
<evidence type="ECO:0000256" key="6">
    <source>
        <dbReference type="ARBA" id="ARBA00023324"/>
    </source>
</evidence>
<comment type="similarity">
    <text evidence="10 11">Belongs to the peroxidase family. Peroxidase/catalase subfamily.</text>
</comment>
<evidence type="ECO:0000256" key="8">
    <source>
        <dbReference type="ARBA" id="ARBA00051651"/>
    </source>
</evidence>
<keyword evidence="6 10" id="KW-0376">Hydrogen peroxide</keyword>
<dbReference type="PROSITE" id="PS00435">
    <property type="entry name" value="PEROXIDASE_1"/>
    <property type="match status" value="1"/>
</dbReference>
<evidence type="ECO:0000256" key="3">
    <source>
        <dbReference type="ARBA" id="ARBA00022723"/>
    </source>
</evidence>
<dbReference type="EMBL" id="KN832885">
    <property type="protein sequence ID" value="KIM96188.1"/>
    <property type="molecule type" value="Genomic_DNA"/>
</dbReference>
<dbReference type="Gene3D" id="1.10.520.10">
    <property type="match status" value="2"/>
</dbReference>
<feature type="domain" description="Plant heme peroxidase family profile" evidence="12">
    <location>
        <begin position="494"/>
        <end position="752"/>
    </location>
</feature>
<dbReference type="NCBIfam" id="NF011635">
    <property type="entry name" value="PRK15061.1"/>
    <property type="match status" value="1"/>
</dbReference>
<comment type="catalytic activity">
    <reaction evidence="7 10 11">
        <text>2 H2O2 = O2 + 2 H2O</text>
        <dbReference type="Rhea" id="RHEA:20309"/>
        <dbReference type="ChEBI" id="CHEBI:15377"/>
        <dbReference type="ChEBI" id="CHEBI:15379"/>
        <dbReference type="ChEBI" id="CHEBI:16240"/>
        <dbReference type="EC" id="1.11.1.21"/>
    </reaction>
</comment>
<dbReference type="FunFam" id="1.10.420.10:FF:000002">
    <property type="entry name" value="Catalase-peroxidase"/>
    <property type="match status" value="1"/>
</dbReference>
<evidence type="ECO:0000256" key="2">
    <source>
        <dbReference type="ARBA" id="ARBA00022617"/>
    </source>
</evidence>
<feature type="domain" description="Plant heme peroxidase family profile" evidence="12">
    <location>
        <begin position="124"/>
        <end position="425"/>
    </location>
</feature>
<evidence type="ECO:0000256" key="5">
    <source>
        <dbReference type="ARBA" id="ARBA00023004"/>
    </source>
</evidence>
<dbReference type="STRING" id="913774.A0A0C3CBA2"/>
<dbReference type="HOGENOM" id="CLU_025424_2_0_1"/>
<dbReference type="PANTHER" id="PTHR30555">
    <property type="entry name" value="HYDROPEROXIDASE I, BIFUNCTIONAL CATALASE-PEROXIDASE"/>
    <property type="match status" value="1"/>
</dbReference>
<dbReference type="InterPro" id="IPR000763">
    <property type="entry name" value="Catalase_peroxidase"/>
</dbReference>
<dbReference type="EC" id="1.11.1.21" evidence="10 11"/>
<dbReference type="GO" id="GO:0042744">
    <property type="term" value="P:hydrogen peroxide catabolic process"/>
    <property type="evidence" value="ECO:0007669"/>
    <property type="project" value="UniProtKB-KW"/>
</dbReference>
<comment type="caution">
    <text evidence="10">Lacks conserved residue(s) required for the propagation of feature annotation.</text>
</comment>
<feature type="cross-link" description="Tryptophyl-tyrosyl-methioninium (Tyr-Met) (with Trp-90)" evidence="10">
    <location>
        <begin position="240"/>
        <end position="266"/>
    </location>
</feature>
<protein>
    <recommendedName>
        <fullName evidence="9 10">Catalase-peroxidase</fullName>
        <shortName evidence="10">CP</shortName>
        <ecNumber evidence="10 11">1.11.1.21</ecNumber>
    </recommendedName>
    <alternativeName>
        <fullName evidence="10">Peroxidase/catalase</fullName>
    </alternativeName>
</protein>
<accession>A0A0C3CBA2</accession>
<dbReference type="PROSITE" id="PS50873">
    <property type="entry name" value="PEROXIDASE_4"/>
    <property type="match status" value="2"/>
</dbReference>
<dbReference type="InterPro" id="IPR019794">
    <property type="entry name" value="Peroxidases_AS"/>
</dbReference>
<feature type="site" description="Transition state stabilizer" evidence="10">
    <location>
        <position position="87"/>
    </location>
</feature>
<evidence type="ECO:0000256" key="10">
    <source>
        <dbReference type="HAMAP-Rule" id="MF_03108"/>
    </source>
</evidence>
<evidence type="ECO:0000256" key="4">
    <source>
        <dbReference type="ARBA" id="ARBA00023002"/>
    </source>
</evidence>
<dbReference type="OrthoDB" id="407695at2759"/>
<sequence>MGECPIKNANVGGGGTRNRDWWPNELKLNILRQHTPVTNPMSGDFDYAAAFKSLDYNALKKDLHALMTDSQDWWPADFGHYGGLFIRMAWHSAGTYRLFDGRGGGGQGQQRFAPLNSWPDNVSLDKARRLLWPIKQKYGNKISWADLMLLTGNVAIESMGLKTFGFAGGRADTWEADEAVYWGGETTWLGNEVRYSAGKEGVAEKAHGVLDADEHMKGYTDIHSRDLESPLAAAHMGLIYVNPEGPDGNPDPVASARDIRTTFGRMAMNDEETVALIAGGHSFGKTHGAASSDNVGKEPEAASIEQQGLGWGNKHGSGAGPDAITSGLEVIWTKTPTKWSNGYLEYLFKYEWELTKSPAGANQWSAKNAEAFIPDAFDPNKKHVPRMLTSDLALRFDPAYEKIARRFLENPDQLADAFTRAWFKLLHRDMGPRSRWLGPEVPTETLIWEDPIPPVNHPLIDASDITALKKEILATGINPTKLVSAAWASASSFRGSDKRGGANGARVRLAPQKDWKVNNPAQLAEVLSALEGVQKKFQAGGKKVSLADLIVLAGTAAVEKAGGVSIPFTPGRMDASQEQTDVESFTYLEPVADGFRNYGKSTSRVRTEQFLVDKAHLLTLSAPEMTVLVGGLRALNANYDGSAHGVFTKRPGQLTNDFFVNLLDMSTAWKPSGADNEVYDGVDRKTGAKKWTATRADLVFGSHAELRAIAEVYGSADGQEKFVKDFAAAWNKVMNLDRFRVNLSTGTSGARL</sequence>
<comment type="catalytic activity">
    <reaction evidence="8 10 11">
        <text>H2O2 + AH2 = A + 2 H2O</text>
        <dbReference type="Rhea" id="RHEA:30275"/>
        <dbReference type="ChEBI" id="CHEBI:13193"/>
        <dbReference type="ChEBI" id="CHEBI:15377"/>
        <dbReference type="ChEBI" id="CHEBI:16240"/>
        <dbReference type="ChEBI" id="CHEBI:17499"/>
        <dbReference type="EC" id="1.11.1.21"/>
    </reaction>
</comment>
<dbReference type="GO" id="GO:0005829">
    <property type="term" value="C:cytosol"/>
    <property type="evidence" value="ECO:0007669"/>
    <property type="project" value="TreeGrafter"/>
</dbReference>
<evidence type="ECO:0000313" key="13">
    <source>
        <dbReference type="EMBL" id="KIM96188.1"/>
    </source>
</evidence>
<comment type="cofactor">
    <cofactor evidence="10">
        <name>heme b</name>
        <dbReference type="ChEBI" id="CHEBI:60344"/>
    </cofactor>
    <text evidence="10">Binds 1 heme b (iron(II)-protoporphyrin IX) group per monomer.</text>
</comment>
<keyword evidence="14" id="KW-1185">Reference proteome</keyword>
<dbReference type="CDD" id="cd00649">
    <property type="entry name" value="catalase_peroxidase_1"/>
    <property type="match status" value="1"/>
</dbReference>
<feature type="binding site" description="axial binding residue" evidence="10">
    <location>
        <position position="281"/>
    </location>
    <ligand>
        <name>heme</name>
        <dbReference type="ChEBI" id="CHEBI:30413"/>
    </ligand>
    <ligandPart>
        <name>Fe</name>
        <dbReference type="ChEBI" id="CHEBI:18248"/>
    </ligandPart>
</feature>
<keyword evidence="1 10" id="KW-0575">Peroxidase</keyword>
<keyword evidence="5 10" id="KW-0408">Iron</keyword>
<evidence type="ECO:0000256" key="1">
    <source>
        <dbReference type="ARBA" id="ARBA00022559"/>
    </source>
</evidence>
<dbReference type="InterPro" id="IPR002016">
    <property type="entry name" value="Haem_peroxidase"/>
</dbReference>
<dbReference type="PANTHER" id="PTHR30555:SF0">
    <property type="entry name" value="CATALASE-PEROXIDASE"/>
    <property type="match status" value="1"/>
</dbReference>
<reference evidence="14" key="2">
    <citation type="submission" date="2015-01" db="EMBL/GenBank/DDBJ databases">
        <title>Evolutionary Origins and Diversification of the Mycorrhizal Mutualists.</title>
        <authorList>
            <consortium name="DOE Joint Genome Institute"/>
            <consortium name="Mycorrhizal Genomics Consortium"/>
            <person name="Kohler A."/>
            <person name="Kuo A."/>
            <person name="Nagy L.G."/>
            <person name="Floudas D."/>
            <person name="Copeland A."/>
            <person name="Barry K.W."/>
            <person name="Cichocki N."/>
            <person name="Veneault-Fourrey C."/>
            <person name="LaButti K."/>
            <person name="Lindquist E.A."/>
            <person name="Lipzen A."/>
            <person name="Lundell T."/>
            <person name="Morin E."/>
            <person name="Murat C."/>
            <person name="Riley R."/>
            <person name="Ohm R."/>
            <person name="Sun H."/>
            <person name="Tunlid A."/>
            <person name="Henrissat B."/>
            <person name="Grigoriev I.V."/>
            <person name="Hibbett D.S."/>
            <person name="Martin F."/>
        </authorList>
    </citation>
    <scope>NUCLEOTIDE SEQUENCE [LARGE SCALE GENOMIC DNA]</scope>
    <source>
        <strain evidence="14">Zn</strain>
    </source>
</reference>
<reference evidence="13 14" key="1">
    <citation type="submission" date="2014-04" db="EMBL/GenBank/DDBJ databases">
        <authorList>
            <consortium name="DOE Joint Genome Institute"/>
            <person name="Kuo A."/>
            <person name="Martino E."/>
            <person name="Perotto S."/>
            <person name="Kohler A."/>
            <person name="Nagy L.G."/>
            <person name="Floudas D."/>
            <person name="Copeland A."/>
            <person name="Barry K.W."/>
            <person name="Cichocki N."/>
            <person name="Veneault-Fourrey C."/>
            <person name="LaButti K."/>
            <person name="Lindquist E.A."/>
            <person name="Lipzen A."/>
            <person name="Lundell T."/>
            <person name="Morin E."/>
            <person name="Murat C."/>
            <person name="Sun H."/>
            <person name="Tunlid A."/>
            <person name="Henrissat B."/>
            <person name="Grigoriev I.V."/>
            <person name="Hibbett D.S."/>
            <person name="Martin F."/>
            <person name="Nordberg H.P."/>
            <person name="Cantor M.N."/>
            <person name="Hua S.X."/>
        </authorList>
    </citation>
    <scope>NUCLEOTIDE SEQUENCE [LARGE SCALE GENOMIC DNA]</scope>
    <source>
        <strain evidence="13 14">Zn</strain>
    </source>
</reference>
<proteinExistence type="inferred from homology"/>
<dbReference type="PROSITE" id="PS00436">
    <property type="entry name" value="PEROXIDASE_2"/>
    <property type="match status" value="1"/>
</dbReference>
<feature type="active site" description="Proton acceptor" evidence="10">
    <location>
        <position position="91"/>
    </location>
</feature>
<gene>
    <name evidence="10" type="primary">katG</name>
    <name evidence="13" type="ORF">OIDMADRAFT_205846</name>
</gene>
<dbReference type="FunFam" id="1.10.520.10:FF:000002">
    <property type="entry name" value="Catalase-peroxidase"/>
    <property type="match status" value="1"/>
</dbReference>
<name>A0A0C3CBA2_OIDMZ</name>
<evidence type="ECO:0000313" key="14">
    <source>
        <dbReference type="Proteomes" id="UP000054321"/>
    </source>
</evidence>
<dbReference type="GO" id="GO:0004096">
    <property type="term" value="F:catalase activity"/>
    <property type="evidence" value="ECO:0007669"/>
    <property type="project" value="UniProtKB-UniRule"/>
</dbReference>
<dbReference type="PRINTS" id="PR00460">
    <property type="entry name" value="BPEROXIDASE"/>
</dbReference>
<dbReference type="GO" id="GO:0046872">
    <property type="term" value="F:metal ion binding"/>
    <property type="evidence" value="ECO:0007669"/>
    <property type="project" value="UniProtKB-KW"/>
</dbReference>
<organism evidence="13 14">
    <name type="scientific">Oidiodendron maius (strain Zn)</name>
    <dbReference type="NCBI Taxonomy" id="913774"/>
    <lineage>
        <taxon>Eukaryota</taxon>
        <taxon>Fungi</taxon>
        <taxon>Dikarya</taxon>
        <taxon>Ascomycota</taxon>
        <taxon>Pezizomycotina</taxon>
        <taxon>Leotiomycetes</taxon>
        <taxon>Leotiomycetes incertae sedis</taxon>
        <taxon>Myxotrichaceae</taxon>
        <taxon>Oidiodendron</taxon>
    </lineage>
</organism>
<dbReference type="InterPro" id="IPR010255">
    <property type="entry name" value="Haem_peroxidase_sf"/>
</dbReference>
<dbReference type="Gene3D" id="1.10.420.10">
    <property type="entry name" value="Peroxidase, domain 2"/>
    <property type="match status" value="2"/>
</dbReference>
<dbReference type="PRINTS" id="PR00458">
    <property type="entry name" value="PEROXIDASE"/>
</dbReference>
<evidence type="ECO:0000256" key="7">
    <source>
        <dbReference type="ARBA" id="ARBA00049145"/>
    </source>
</evidence>
<dbReference type="NCBIfam" id="TIGR00198">
    <property type="entry name" value="cat_per_HPI"/>
    <property type="match status" value="1"/>
</dbReference>
<dbReference type="InParanoid" id="A0A0C3CBA2"/>
<evidence type="ECO:0000256" key="9">
    <source>
        <dbReference type="ARBA" id="ARBA00074141"/>
    </source>
</evidence>
<dbReference type="AlphaFoldDB" id="A0A0C3CBA2"/>
<keyword evidence="3 10" id="KW-0479">Metal-binding</keyword>
<dbReference type="Proteomes" id="UP000054321">
    <property type="component" value="Unassembled WGS sequence"/>
</dbReference>
<dbReference type="Pfam" id="PF00141">
    <property type="entry name" value="peroxidase"/>
    <property type="match status" value="2"/>
</dbReference>
<dbReference type="GO" id="GO:0070301">
    <property type="term" value="P:cellular response to hydrogen peroxide"/>
    <property type="evidence" value="ECO:0007669"/>
    <property type="project" value="TreeGrafter"/>
</dbReference>
<dbReference type="CDD" id="cd08200">
    <property type="entry name" value="catalase_peroxidase_2"/>
    <property type="match status" value="1"/>
</dbReference>
<dbReference type="FunFam" id="1.10.420.10:FF:000004">
    <property type="entry name" value="Catalase-peroxidase"/>
    <property type="match status" value="1"/>
</dbReference>
<keyword evidence="4 10" id="KW-0560">Oxidoreductase</keyword>
<dbReference type="HAMAP" id="MF_01961">
    <property type="entry name" value="Catal_peroxid"/>
    <property type="match status" value="1"/>
</dbReference>